<gene>
    <name evidence="2" type="ORF">SCANT_v1c05950</name>
</gene>
<dbReference type="OrthoDB" id="9844631at2"/>
<keyword evidence="1" id="KW-1133">Transmembrane helix</keyword>
<accession>A0A0M5KEI6</accession>
<protein>
    <submittedName>
        <fullName evidence="2">Uncharacterized protein</fullName>
    </submittedName>
</protein>
<keyword evidence="1" id="KW-0812">Transmembrane</keyword>
<keyword evidence="3" id="KW-1185">Reference proteome</keyword>
<evidence type="ECO:0000313" key="3">
    <source>
        <dbReference type="Proteomes" id="UP000063919"/>
    </source>
</evidence>
<dbReference type="AlphaFoldDB" id="A0A0M5KEI6"/>
<evidence type="ECO:0000313" key="2">
    <source>
        <dbReference type="EMBL" id="ALD66501.1"/>
    </source>
</evidence>
<dbReference type="KEGG" id="scj:SCANT_v1c05950"/>
<dbReference type="RefSeq" id="WP_053946259.1">
    <property type="nucleotide sequence ID" value="NZ_CP012622.1"/>
</dbReference>
<dbReference type="EMBL" id="CP012622">
    <property type="protein sequence ID" value="ALD66501.1"/>
    <property type="molecule type" value="Genomic_DNA"/>
</dbReference>
<keyword evidence="1" id="KW-0472">Membrane</keyword>
<dbReference type="PATRIC" id="fig|362837.3.peg.608"/>
<dbReference type="STRING" id="362837.SCANT_v1c05950"/>
<sequence length="184" mass="22488">MEKISEKEVSQKTFLNGKPWYWWARIVLILLSIILFIILIWGFAFKGFLYVEYKNKTIKYYNQIVLQEENDKVCKELDYTSEKFVNRCNEFVKQRNSYYDYQKDNKVIIKYINIYEIESLSSKSFIIFSVTNNYFEDIRYKDGDNQDDSLMSSIFFIYRKDSKNWYLEDLLFQFKDIEKLGDYK</sequence>
<reference evidence="2 3" key="1">
    <citation type="journal article" date="2015" name="Genome Announc.">
        <title>Complete Genome Sequence of Spiroplasma cantharicola CC-1T (DSM 21588), a Bacterium Isolated from Soldier Beetle (Cantharis carolinus).</title>
        <authorList>
            <person name="Lo W.S."/>
            <person name="Liu P.Y."/>
            <person name="Kuo C.H."/>
        </authorList>
    </citation>
    <scope>NUCLEOTIDE SEQUENCE [LARGE SCALE GENOMIC DNA]</scope>
    <source>
        <strain evidence="2 3">CC-1</strain>
    </source>
</reference>
<feature type="transmembrane region" description="Helical" evidence="1">
    <location>
        <begin position="20"/>
        <end position="44"/>
    </location>
</feature>
<organism evidence="2 3">
    <name type="scientific">Spiroplasma cantharicola</name>
    <dbReference type="NCBI Taxonomy" id="362837"/>
    <lineage>
        <taxon>Bacteria</taxon>
        <taxon>Bacillati</taxon>
        <taxon>Mycoplasmatota</taxon>
        <taxon>Mollicutes</taxon>
        <taxon>Entomoplasmatales</taxon>
        <taxon>Spiroplasmataceae</taxon>
        <taxon>Spiroplasma</taxon>
    </lineage>
</organism>
<evidence type="ECO:0000256" key="1">
    <source>
        <dbReference type="SAM" id="Phobius"/>
    </source>
</evidence>
<proteinExistence type="predicted"/>
<dbReference type="Proteomes" id="UP000063919">
    <property type="component" value="Chromosome"/>
</dbReference>
<name>A0A0M5KEI6_9MOLU</name>